<accession>A0AC35TLC1</accession>
<reference evidence="2" key="1">
    <citation type="submission" date="2016-11" db="UniProtKB">
        <authorList>
            <consortium name="WormBaseParasite"/>
        </authorList>
    </citation>
    <scope>IDENTIFICATION</scope>
    <source>
        <strain evidence="2">KR3021</strain>
    </source>
</reference>
<proteinExistence type="predicted"/>
<dbReference type="WBParaSite" id="RSKR_0000194700.1">
    <property type="protein sequence ID" value="RSKR_0000194700.1"/>
    <property type="gene ID" value="RSKR_0000194700"/>
</dbReference>
<evidence type="ECO:0000313" key="1">
    <source>
        <dbReference type="Proteomes" id="UP000095286"/>
    </source>
</evidence>
<name>A0AC35TLC1_9BILA</name>
<organism evidence="1 2">
    <name type="scientific">Rhabditophanes sp. KR3021</name>
    <dbReference type="NCBI Taxonomy" id="114890"/>
    <lineage>
        <taxon>Eukaryota</taxon>
        <taxon>Metazoa</taxon>
        <taxon>Ecdysozoa</taxon>
        <taxon>Nematoda</taxon>
        <taxon>Chromadorea</taxon>
        <taxon>Rhabditida</taxon>
        <taxon>Tylenchina</taxon>
        <taxon>Panagrolaimomorpha</taxon>
        <taxon>Strongyloidoidea</taxon>
        <taxon>Alloionematidae</taxon>
        <taxon>Rhabditophanes</taxon>
    </lineage>
</organism>
<protein>
    <submittedName>
        <fullName evidence="2">Cyclin N-terminal domain-containing protein</fullName>
    </submittedName>
</protein>
<sequence length="160" mass="18394">MLRDMTVHAKLLERNHRLTALAILMIACKAEEVHGPLVEDFVKCFVGLTLNQLLNAEVMVLTLINFWVSRPTVYDFTAYLWARTEMTDMMKELEKHQALEFLCNGRLMKVVNILIDAINHALTSNDAISFRLKDKFYQTHGVSPVKFINDNGSKLKRITI</sequence>
<evidence type="ECO:0000313" key="2">
    <source>
        <dbReference type="WBParaSite" id="RSKR_0000194700.1"/>
    </source>
</evidence>
<dbReference type="Proteomes" id="UP000095286">
    <property type="component" value="Unplaced"/>
</dbReference>